<proteinExistence type="inferred from homology"/>
<dbReference type="InterPro" id="IPR036390">
    <property type="entry name" value="WH_DNA-bd_sf"/>
</dbReference>
<sequence length="306" mass="34521">MNPNLLKQLAIIIKQGSISAAAEQLFVTQPTLTRAIQQLEQKVGAPVLKRTRYGVTPTEIGERLAAIGEKILAESEYSNEVIRQWNSGFRNEFTVGIDPLWEYSTVAQTTRHFIDEPRFAFHLRTGSAAAQIQLLKEEELDFLLGPAHVTVAQSTLSRTIVFRDRSAIFAGKHSPLLQHKQLIEEPVLQRQKWFVAGASAGFMNSNLPIQDNAAKITFTSSIRSVIHLLNTTDMLVSLPARLALMSGEILPEQMLLTDERFMPRRDIALWSRQEHNERPDYQRIHNDILTFAKGLDEHTPTYGLAL</sequence>
<evidence type="ECO:0000256" key="1">
    <source>
        <dbReference type="ARBA" id="ARBA00009437"/>
    </source>
</evidence>
<dbReference type="Pfam" id="PF00126">
    <property type="entry name" value="HTH_1"/>
    <property type="match status" value="1"/>
</dbReference>
<dbReference type="Gene3D" id="3.40.190.10">
    <property type="entry name" value="Periplasmic binding protein-like II"/>
    <property type="match status" value="2"/>
</dbReference>
<evidence type="ECO:0000256" key="2">
    <source>
        <dbReference type="ARBA" id="ARBA00023015"/>
    </source>
</evidence>
<dbReference type="SUPFAM" id="SSF53850">
    <property type="entry name" value="Periplasmic binding protein-like II"/>
    <property type="match status" value="1"/>
</dbReference>
<dbReference type="RefSeq" id="WP_377366383.1">
    <property type="nucleotide sequence ID" value="NZ_JBHTMN010000007.1"/>
</dbReference>
<gene>
    <name evidence="5" type="ORF">ACFQ45_07505</name>
</gene>
<comment type="caution">
    <text evidence="5">The sequence shown here is derived from an EMBL/GenBank/DDBJ whole genome shotgun (WGS) entry which is preliminary data.</text>
</comment>
<evidence type="ECO:0000256" key="3">
    <source>
        <dbReference type="ARBA" id="ARBA00023163"/>
    </source>
</evidence>
<dbReference type="Proteomes" id="UP001597059">
    <property type="component" value="Unassembled WGS sequence"/>
</dbReference>
<dbReference type="Gene3D" id="1.10.10.10">
    <property type="entry name" value="Winged helix-like DNA-binding domain superfamily/Winged helix DNA-binding domain"/>
    <property type="match status" value="1"/>
</dbReference>
<evidence type="ECO:0000313" key="5">
    <source>
        <dbReference type="EMBL" id="MFD1383208.1"/>
    </source>
</evidence>
<dbReference type="InterPro" id="IPR000847">
    <property type="entry name" value="LysR_HTH_N"/>
</dbReference>
<feature type="domain" description="HTH lysR-type" evidence="4">
    <location>
        <begin position="1"/>
        <end position="58"/>
    </location>
</feature>
<accession>A0ABW4B107</accession>
<evidence type="ECO:0000259" key="4">
    <source>
        <dbReference type="PROSITE" id="PS50931"/>
    </source>
</evidence>
<dbReference type="SUPFAM" id="SSF46785">
    <property type="entry name" value="Winged helix' DNA-binding domain"/>
    <property type="match status" value="1"/>
</dbReference>
<keyword evidence="2" id="KW-0805">Transcription regulation</keyword>
<dbReference type="PANTHER" id="PTHR30126:SF97">
    <property type="entry name" value="HTH-TYPE TRANSCRIPTIONAL REGULATOR ABGR"/>
    <property type="match status" value="1"/>
</dbReference>
<organism evidence="5 6">
    <name type="scientific">Rhodanobacter aciditrophus</name>
    <dbReference type="NCBI Taxonomy" id="1623218"/>
    <lineage>
        <taxon>Bacteria</taxon>
        <taxon>Pseudomonadati</taxon>
        <taxon>Pseudomonadota</taxon>
        <taxon>Gammaproteobacteria</taxon>
        <taxon>Lysobacterales</taxon>
        <taxon>Rhodanobacteraceae</taxon>
        <taxon>Rhodanobacter</taxon>
    </lineage>
</organism>
<dbReference type="EMBL" id="JBHTMN010000007">
    <property type="protein sequence ID" value="MFD1383208.1"/>
    <property type="molecule type" value="Genomic_DNA"/>
</dbReference>
<dbReference type="PANTHER" id="PTHR30126">
    <property type="entry name" value="HTH-TYPE TRANSCRIPTIONAL REGULATOR"/>
    <property type="match status" value="1"/>
</dbReference>
<dbReference type="PRINTS" id="PR00039">
    <property type="entry name" value="HTHLYSR"/>
</dbReference>
<reference evidence="6" key="1">
    <citation type="journal article" date="2019" name="Int. J. Syst. Evol. Microbiol.">
        <title>The Global Catalogue of Microorganisms (GCM) 10K type strain sequencing project: providing services to taxonomists for standard genome sequencing and annotation.</title>
        <authorList>
            <consortium name="The Broad Institute Genomics Platform"/>
            <consortium name="The Broad Institute Genome Sequencing Center for Infectious Disease"/>
            <person name="Wu L."/>
            <person name="Ma J."/>
        </authorList>
    </citation>
    <scope>NUCLEOTIDE SEQUENCE [LARGE SCALE GENOMIC DNA]</scope>
    <source>
        <strain evidence="6">JCM 30774</strain>
    </source>
</reference>
<dbReference type="InterPro" id="IPR036388">
    <property type="entry name" value="WH-like_DNA-bd_sf"/>
</dbReference>
<name>A0ABW4B107_9GAMM</name>
<comment type="similarity">
    <text evidence="1">Belongs to the LysR transcriptional regulatory family.</text>
</comment>
<dbReference type="PROSITE" id="PS50931">
    <property type="entry name" value="HTH_LYSR"/>
    <property type="match status" value="1"/>
</dbReference>
<keyword evidence="3" id="KW-0804">Transcription</keyword>
<keyword evidence="6" id="KW-1185">Reference proteome</keyword>
<protein>
    <submittedName>
        <fullName evidence="5">LysR family transcriptional regulator</fullName>
    </submittedName>
</protein>
<evidence type="ECO:0000313" key="6">
    <source>
        <dbReference type="Proteomes" id="UP001597059"/>
    </source>
</evidence>